<dbReference type="RefSeq" id="WP_110298067.1">
    <property type="nucleotide sequence ID" value="NZ_QJJM01000004.1"/>
</dbReference>
<dbReference type="GO" id="GO:0015499">
    <property type="term" value="F:formate transmembrane transporter activity"/>
    <property type="evidence" value="ECO:0007669"/>
    <property type="project" value="TreeGrafter"/>
</dbReference>
<dbReference type="AlphaFoldDB" id="A0A2V3V7N0"/>
<dbReference type="PANTHER" id="PTHR30520:SF2">
    <property type="entry name" value="INNER MEMBRANE PROTEIN YFDC"/>
    <property type="match status" value="1"/>
</dbReference>
<evidence type="ECO:0000313" key="7">
    <source>
        <dbReference type="Proteomes" id="UP000248014"/>
    </source>
</evidence>
<gene>
    <name evidence="6" type="ORF">C7451_10454</name>
</gene>
<evidence type="ECO:0000256" key="1">
    <source>
        <dbReference type="ARBA" id="ARBA00004141"/>
    </source>
</evidence>
<dbReference type="EMBL" id="QJJM01000004">
    <property type="protein sequence ID" value="PXW77560.1"/>
    <property type="molecule type" value="Genomic_DNA"/>
</dbReference>
<evidence type="ECO:0000256" key="3">
    <source>
        <dbReference type="ARBA" id="ARBA00022989"/>
    </source>
</evidence>
<dbReference type="GO" id="GO:0005886">
    <property type="term" value="C:plasma membrane"/>
    <property type="evidence" value="ECO:0007669"/>
    <property type="project" value="TreeGrafter"/>
</dbReference>
<keyword evidence="7" id="KW-1185">Reference proteome</keyword>
<dbReference type="InterPro" id="IPR000292">
    <property type="entry name" value="For/NO2_transpt"/>
</dbReference>
<feature type="transmembrane region" description="Helical" evidence="5">
    <location>
        <begin position="43"/>
        <end position="67"/>
    </location>
</feature>
<feature type="transmembrane region" description="Helical" evidence="5">
    <location>
        <begin position="239"/>
        <end position="264"/>
    </location>
</feature>
<keyword evidence="2 5" id="KW-0812">Transmembrane</keyword>
<accession>A0A2V3V7N0</accession>
<keyword evidence="4 5" id="KW-0472">Membrane</keyword>
<dbReference type="Pfam" id="PF01226">
    <property type="entry name" value="Form_Nir_trans"/>
    <property type="match status" value="1"/>
</dbReference>
<name>A0A2V3V7N0_9SPHN</name>
<protein>
    <submittedName>
        <fullName evidence="6">Formate/nitrite transporter FocA (FNT family)</fullName>
    </submittedName>
</protein>
<dbReference type="Proteomes" id="UP000248014">
    <property type="component" value="Unassembled WGS sequence"/>
</dbReference>
<feature type="transmembrane region" description="Helical" evidence="5">
    <location>
        <begin position="199"/>
        <end position="219"/>
    </location>
</feature>
<dbReference type="Gene3D" id="1.20.1080.10">
    <property type="entry name" value="Glycerol uptake facilitator protein"/>
    <property type="match status" value="1"/>
</dbReference>
<comment type="caution">
    <text evidence="6">The sequence shown here is derived from an EMBL/GenBank/DDBJ whole genome shotgun (WGS) entry which is preliminary data.</text>
</comment>
<feature type="transmembrane region" description="Helical" evidence="5">
    <location>
        <begin position="172"/>
        <end position="190"/>
    </location>
</feature>
<feature type="transmembrane region" description="Helical" evidence="5">
    <location>
        <begin position="124"/>
        <end position="152"/>
    </location>
</feature>
<evidence type="ECO:0000256" key="4">
    <source>
        <dbReference type="ARBA" id="ARBA00023136"/>
    </source>
</evidence>
<comment type="subcellular location">
    <subcellularLocation>
        <location evidence="1">Membrane</location>
        <topology evidence="1">Multi-pass membrane protein</topology>
    </subcellularLocation>
</comment>
<evidence type="ECO:0000313" key="6">
    <source>
        <dbReference type="EMBL" id="PXW77560.1"/>
    </source>
</evidence>
<dbReference type="InterPro" id="IPR023271">
    <property type="entry name" value="Aquaporin-like"/>
</dbReference>
<dbReference type="OrthoDB" id="261587at2"/>
<sequence length="270" mass="28762">MARNSRRKAAEPALDELADVTTALMYRAISRSGRHELNRSFSALWWSGVGAGLAISLSILCKGLLTAMLPDTAWAPAVTNLGYSVGFLVVIMGRMQLFTENTVTPILPLLAYPSASRLTQTARLWVIVFAANMTGCLLAAILMVHAGIVPPLQMEGVLAVSRHYAEIAPLDHLLWGMPAGFMIASLVWMLPRIESAGEVLMITIVTYMIGLGGFSHVVAGSTELFIVMLKGEISPLAAIGGGILPALVGNIIGGTVIFAAMAYAQVREEI</sequence>
<evidence type="ECO:0000256" key="5">
    <source>
        <dbReference type="SAM" id="Phobius"/>
    </source>
</evidence>
<organism evidence="6 7">
    <name type="scientific">Blastomonas natatoria</name>
    <dbReference type="NCBI Taxonomy" id="34015"/>
    <lineage>
        <taxon>Bacteria</taxon>
        <taxon>Pseudomonadati</taxon>
        <taxon>Pseudomonadota</taxon>
        <taxon>Alphaproteobacteria</taxon>
        <taxon>Sphingomonadales</taxon>
        <taxon>Sphingomonadaceae</taxon>
        <taxon>Blastomonas</taxon>
    </lineage>
</organism>
<evidence type="ECO:0000256" key="2">
    <source>
        <dbReference type="ARBA" id="ARBA00022692"/>
    </source>
</evidence>
<feature type="transmembrane region" description="Helical" evidence="5">
    <location>
        <begin position="73"/>
        <end position="92"/>
    </location>
</feature>
<keyword evidence="3 5" id="KW-1133">Transmembrane helix</keyword>
<proteinExistence type="predicted"/>
<reference evidence="6 7" key="1">
    <citation type="submission" date="2018-05" db="EMBL/GenBank/DDBJ databases">
        <title>Genomic Encyclopedia of Type Strains, Phase IV (KMG-IV): sequencing the most valuable type-strain genomes for metagenomic binning, comparative biology and taxonomic classification.</title>
        <authorList>
            <person name="Goeker M."/>
        </authorList>
    </citation>
    <scope>NUCLEOTIDE SEQUENCE [LARGE SCALE GENOMIC DNA]</scope>
    <source>
        <strain evidence="6 7">DSM 3183</strain>
    </source>
</reference>
<dbReference type="PANTHER" id="PTHR30520">
    <property type="entry name" value="FORMATE TRANSPORTER-RELATED"/>
    <property type="match status" value="1"/>
</dbReference>